<comment type="subcellular location">
    <subcellularLocation>
        <location evidence="1 10">Cell outer membrane</location>
        <topology evidence="1 10">Multi-pass membrane protein</topology>
    </subcellularLocation>
</comment>
<evidence type="ECO:0000256" key="10">
    <source>
        <dbReference type="PROSITE-ProRule" id="PRU01360"/>
    </source>
</evidence>
<feature type="domain" description="TonB-dependent receptor-like beta-barrel" evidence="13">
    <location>
        <begin position="301"/>
        <end position="779"/>
    </location>
</feature>
<keyword evidence="16" id="KW-1185">Reference proteome</keyword>
<dbReference type="InterPro" id="IPR012910">
    <property type="entry name" value="Plug_dom"/>
</dbReference>
<feature type="signal peptide" evidence="12">
    <location>
        <begin position="1"/>
        <end position="33"/>
    </location>
</feature>
<evidence type="ECO:0000256" key="1">
    <source>
        <dbReference type="ARBA" id="ARBA00004571"/>
    </source>
</evidence>
<gene>
    <name evidence="15" type="ORF">GJA_4820</name>
</gene>
<dbReference type="eggNOG" id="COG4771">
    <property type="taxonomic scope" value="Bacteria"/>
</dbReference>
<evidence type="ECO:0000259" key="14">
    <source>
        <dbReference type="Pfam" id="PF07715"/>
    </source>
</evidence>
<proteinExistence type="inferred from homology"/>
<keyword evidence="3 10" id="KW-0813">Transport</keyword>
<keyword evidence="6 11" id="KW-0798">TonB box</keyword>
<evidence type="ECO:0000259" key="13">
    <source>
        <dbReference type="Pfam" id="PF00593"/>
    </source>
</evidence>
<sequence>MTVRHRHTRHSLPLRRLMLASSVLLALSPPALADDDAAVDQVTVVGSRAKNRTVFDSTVPIDRFSTRDVANALSTGELGAALQNLSPSINFPRIESSGASDSVRGIQLRGLAPDQVLVLINGKRRHTNAVLDTESSFSGTVPVDVNAIPPGAIDHIEILRDGAGAQYGSDAVAGVINIVLKNARSGGSASLGYGANHTDFKPTNQRLTDGQTRIVNFDYGVPLGDAGFFRFGAENRRRSPTERAGTSDAGWTSSNATPADLALDGKVLFKSGDSKQDNNYLFYNTLLPLSGAVDLYSFATLNQRKSDGSAYFRYPGDPSNVPGLYPNGYRPVTQGDKTDFSLVGGARLAQGAWNLDLSARHGSDKFRYDVTHSANASLGAASPTSFHLATFDFQQDALNLDGTRELDLGLAAPVNLALGAEFMRETYKSRAGDAASYAAGPVPDAPPGAQAGPGLRPADVFDGSRNIRSVYADLESELTRKLLLGLAARYSDYSDFGSASTGKLSARYKLADTFLLRGSVSNSFRAPALVQTGFRFSTLNFNADGSALQTAALLPASDALAQAFGAQSLKPEKSNNISLGFAWRATPATSLTLDAYRIKIKDRITRSSDVQSDAVTSYLASIGRADIQSVAFLANLLDTTTQGYDAVLNHDVSLAGGKLNLNAALNLNRTRLDQVRQSSDALSKIDPALTLLSDTTLFRIKHASPSSKLILGADWQGQAWGLQLRTTRFGALQDFVYDDEAPLIDGVHAQRFAAVWSVDLEAQWKLSKQLTLALGGNNIFDRYPQRVRQTNNATYGGALPYNFINPIGVNGAYYYARLNYTF</sequence>
<dbReference type="SUPFAM" id="SSF56935">
    <property type="entry name" value="Porins"/>
    <property type="match status" value="1"/>
</dbReference>
<dbReference type="RefSeq" id="WP_242404604.1">
    <property type="nucleotide sequence ID" value="NZ_BCTH01000076.1"/>
</dbReference>
<evidence type="ECO:0000313" key="15">
    <source>
        <dbReference type="EMBL" id="CDG85424.1"/>
    </source>
</evidence>
<keyword evidence="12" id="KW-0732">Signal</keyword>
<keyword evidence="8 15" id="KW-0675">Receptor</keyword>
<reference evidence="15 16" key="1">
    <citation type="journal article" date="2015" name="Genome Announc.">
        <title>Genome Sequence of Mushroom Soft-Rot Pathogen Janthinobacterium agaricidamnosum.</title>
        <authorList>
            <person name="Graupner K."/>
            <person name="Lackner G."/>
            <person name="Hertweck C."/>
        </authorList>
    </citation>
    <scope>NUCLEOTIDE SEQUENCE [LARGE SCALE GENOMIC DNA]</scope>
    <source>
        <strain evidence="16">NBRC 102515 / DSM 9628</strain>
    </source>
</reference>
<dbReference type="HOGENOM" id="CLU_010745_1_1_4"/>
<evidence type="ECO:0000256" key="8">
    <source>
        <dbReference type="ARBA" id="ARBA00023170"/>
    </source>
</evidence>
<evidence type="ECO:0000256" key="5">
    <source>
        <dbReference type="ARBA" id="ARBA00022692"/>
    </source>
</evidence>
<dbReference type="EMBL" id="HG322949">
    <property type="protein sequence ID" value="CDG85424.1"/>
    <property type="molecule type" value="Genomic_DNA"/>
</dbReference>
<keyword evidence="7 10" id="KW-0472">Membrane</keyword>
<dbReference type="STRING" id="1349767.GJA_4820"/>
<organism evidence="15 16">
    <name type="scientific">Janthinobacterium agaricidamnosum NBRC 102515 = DSM 9628</name>
    <dbReference type="NCBI Taxonomy" id="1349767"/>
    <lineage>
        <taxon>Bacteria</taxon>
        <taxon>Pseudomonadati</taxon>
        <taxon>Pseudomonadota</taxon>
        <taxon>Betaproteobacteria</taxon>
        <taxon>Burkholderiales</taxon>
        <taxon>Oxalobacteraceae</taxon>
        <taxon>Janthinobacterium</taxon>
    </lineage>
</organism>
<evidence type="ECO:0000256" key="11">
    <source>
        <dbReference type="RuleBase" id="RU003357"/>
    </source>
</evidence>
<feature type="domain" description="TonB-dependent receptor plug" evidence="14">
    <location>
        <begin position="56"/>
        <end position="175"/>
    </location>
</feature>
<dbReference type="AlphaFoldDB" id="W0V9B8"/>
<dbReference type="PANTHER" id="PTHR47234:SF3">
    <property type="entry name" value="SECRETIN_TONB SHORT N-TERMINAL DOMAIN-CONTAINING PROTEIN"/>
    <property type="match status" value="1"/>
</dbReference>
<evidence type="ECO:0000256" key="6">
    <source>
        <dbReference type="ARBA" id="ARBA00023077"/>
    </source>
</evidence>
<dbReference type="PATRIC" id="fig|1349767.4.peg.1444"/>
<dbReference type="GO" id="GO:0009279">
    <property type="term" value="C:cell outer membrane"/>
    <property type="evidence" value="ECO:0007669"/>
    <property type="project" value="UniProtKB-SubCell"/>
</dbReference>
<dbReference type="InterPro" id="IPR037066">
    <property type="entry name" value="Plug_dom_sf"/>
</dbReference>
<dbReference type="InterPro" id="IPR036942">
    <property type="entry name" value="Beta-barrel_TonB_sf"/>
</dbReference>
<dbReference type="InterPro" id="IPR039426">
    <property type="entry name" value="TonB-dep_rcpt-like"/>
</dbReference>
<keyword evidence="9 10" id="KW-0998">Cell outer membrane</keyword>
<keyword evidence="5 10" id="KW-0812">Transmembrane</keyword>
<comment type="similarity">
    <text evidence="2 10 11">Belongs to the TonB-dependent receptor family.</text>
</comment>
<protein>
    <submittedName>
        <fullName evidence="15">TonB-dependent Receptor Plug domain protein</fullName>
    </submittedName>
</protein>
<evidence type="ECO:0000256" key="12">
    <source>
        <dbReference type="SAM" id="SignalP"/>
    </source>
</evidence>
<accession>W0V9B8</accession>
<dbReference type="Pfam" id="PF07715">
    <property type="entry name" value="Plug"/>
    <property type="match status" value="1"/>
</dbReference>
<dbReference type="Gene3D" id="2.170.130.10">
    <property type="entry name" value="TonB-dependent receptor, plug domain"/>
    <property type="match status" value="1"/>
</dbReference>
<dbReference type="Gene3D" id="2.40.170.20">
    <property type="entry name" value="TonB-dependent receptor, beta-barrel domain"/>
    <property type="match status" value="1"/>
</dbReference>
<keyword evidence="4 10" id="KW-1134">Transmembrane beta strand</keyword>
<dbReference type="PANTHER" id="PTHR47234">
    <property type="match status" value="1"/>
</dbReference>
<evidence type="ECO:0000313" key="16">
    <source>
        <dbReference type="Proteomes" id="UP000027604"/>
    </source>
</evidence>
<feature type="chain" id="PRO_5004798179" evidence="12">
    <location>
        <begin position="34"/>
        <end position="822"/>
    </location>
</feature>
<evidence type="ECO:0000256" key="3">
    <source>
        <dbReference type="ARBA" id="ARBA00022448"/>
    </source>
</evidence>
<dbReference type="InterPro" id="IPR000531">
    <property type="entry name" value="Beta-barrel_TonB"/>
</dbReference>
<evidence type="ECO:0000256" key="7">
    <source>
        <dbReference type="ARBA" id="ARBA00023136"/>
    </source>
</evidence>
<dbReference type="KEGG" id="jag:GJA_4820"/>
<name>W0V9B8_9BURK</name>
<dbReference type="CDD" id="cd01347">
    <property type="entry name" value="ligand_gated_channel"/>
    <property type="match status" value="1"/>
</dbReference>
<evidence type="ECO:0000256" key="2">
    <source>
        <dbReference type="ARBA" id="ARBA00009810"/>
    </source>
</evidence>
<evidence type="ECO:0000256" key="9">
    <source>
        <dbReference type="ARBA" id="ARBA00023237"/>
    </source>
</evidence>
<dbReference type="PROSITE" id="PS52016">
    <property type="entry name" value="TONB_DEPENDENT_REC_3"/>
    <property type="match status" value="1"/>
</dbReference>
<evidence type="ECO:0000256" key="4">
    <source>
        <dbReference type="ARBA" id="ARBA00022452"/>
    </source>
</evidence>
<dbReference type="Proteomes" id="UP000027604">
    <property type="component" value="Chromosome I"/>
</dbReference>
<dbReference type="Pfam" id="PF00593">
    <property type="entry name" value="TonB_dep_Rec_b-barrel"/>
    <property type="match status" value="1"/>
</dbReference>